<dbReference type="Proteomes" id="UP001497516">
    <property type="component" value="Chromosome 6"/>
</dbReference>
<dbReference type="PANTHER" id="PTHR36715">
    <property type="entry name" value="BNAANNG41370D PROTEIN"/>
    <property type="match status" value="1"/>
</dbReference>
<keyword evidence="2" id="KW-1133">Transmembrane helix</keyword>
<keyword evidence="4" id="KW-1185">Reference proteome</keyword>
<keyword evidence="2" id="KW-0472">Membrane</keyword>
<dbReference type="EMBL" id="OZ034819">
    <property type="protein sequence ID" value="CAL1392552.1"/>
    <property type="molecule type" value="Genomic_DNA"/>
</dbReference>
<feature type="region of interest" description="Disordered" evidence="1">
    <location>
        <begin position="87"/>
        <end position="130"/>
    </location>
</feature>
<feature type="compositionally biased region" description="Acidic residues" evidence="1">
    <location>
        <begin position="87"/>
        <end position="125"/>
    </location>
</feature>
<dbReference type="PANTHER" id="PTHR36715:SF1">
    <property type="entry name" value="PROTEIN, PUTATIVE-RELATED"/>
    <property type="match status" value="1"/>
</dbReference>
<reference evidence="3 4" key="1">
    <citation type="submission" date="2024-04" db="EMBL/GenBank/DDBJ databases">
        <authorList>
            <person name="Fracassetti M."/>
        </authorList>
    </citation>
    <scope>NUCLEOTIDE SEQUENCE [LARGE SCALE GENOMIC DNA]</scope>
</reference>
<evidence type="ECO:0000313" key="4">
    <source>
        <dbReference type="Proteomes" id="UP001497516"/>
    </source>
</evidence>
<keyword evidence="2" id="KW-0812">Transmembrane</keyword>
<evidence type="ECO:0000256" key="2">
    <source>
        <dbReference type="SAM" id="Phobius"/>
    </source>
</evidence>
<evidence type="ECO:0000256" key="1">
    <source>
        <dbReference type="SAM" id="MobiDB-lite"/>
    </source>
</evidence>
<name>A0AAV2F3P4_9ROSI</name>
<protein>
    <submittedName>
        <fullName evidence="3">Uncharacterized protein</fullName>
    </submittedName>
</protein>
<organism evidence="3 4">
    <name type="scientific">Linum trigynum</name>
    <dbReference type="NCBI Taxonomy" id="586398"/>
    <lineage>
        <taxon>Eukaryota</taxon>
        <taxon>Viridiplantae</taxon>
        <taxon>Streptophyta</taxon>
        <taxon>Embryophyta</taxon>
        <taxon>Tracheophyta</taxon>
        <taxon>Spermatophyta</taxon>
        <taxon>Magnoliopsida</taxon>
        <taxon>eudicotyledons</taxon>
        <taxon>Gunneridae</taxon>
        <taxon>Pentapetalae</taxon>
        <taxon>rosids</taxon>
        <taxon>fabids</taxon>
        <taxon>Malpighiales</taxon>
        <taxon>Linaceae</taxon>
        <taxon>Linum</taxon>
    </lineage>
</organism>
<dbReference type="AlphaFoldDB" id="A0AAV2F3P4"/>
<accession>A0AAV2F3P4</accession>
<gene>
    <name evidence="3" type="ORF">LTRI10_LOCUS33189</name>
</gene>
<sequence length="319" mass="34776">MEVPVINRISDFEGGGINPSVVARAFAASGIERIYQAYSVWKWGALMVALLVASITTIVSRIRILLIRFRQSRPISTAAALLIQEESDYDTESESGSESEFSEDDEEETDADFEEEELGSDGDEDFSVRGSSKFGRRLRRRSSSIGDFFSWPEFANGTTSSVVKLWDNLGLGLEGEPNLRSIFGAGSEMLFPGAAVSASAMSPAVIVSAETNMAGNLLRVWDSRVGCRIPQMLAEWRPMLGNIVGVNAAGFLEKVYVKEEDDVRRELTVADMRKKAPVVGSVTESEAAADLWCDADAVIVGNDSSSSTSSKFDSLRRRV</sequence>
<proteinExistence type="predicted"/>
<feature type="transmembrane region" description="Helical" evidence="2">
    <location>
        <begin position="43"/>
        <end position="66"/>
    </location>
</feature>
<evidence type="ECO:0000313" key="3">
    <source>
        <dbReference type="EMBL" id="CAL1392552.1"/>
    </source>
</evidence>